<keyword evidence="3" id="KW-0813">Transport</keyword>
<dbReference type="GO" id="GO:0005886">
    <property type="term" value="C:plasma membrane"/>
    <property type="evidence" value="ECO:0007669"/>
    <property type="project" value="UniProtKB-SubCell"/>
</dbReference>
<evidence type="ECO:0000256" key="1">
    <source>
        <dbReference type="ARBA" id="ARBA00001970"/>
    </source>
</evidence>
<dbReference type="PANTHER" id="PTHR30529:SF1">
    <property type="entry name" value="CYTOCHROME B561 HOMOLOG 2"/>
    <property type="match status" value="1"/>
</dbReference>
<dbReference type="InterPro" id="IPR052168">
    <property type="entry name" value="Cytochrome_b561_oxidase"/>
</dbReference>
<keyword evidence="5" id="KW-0349">Heme</keyword>
<evidence type="ECO:0000256" key="9">
    <source>
        <dbReference type="ARBA" id="ARBA00022989"/>
    </source>
</evidence>
<evidence type="ECO:0000256" key="11">
    <source>
        <dbReference type="ARBA" id="ARBA00023136"/>
    </source>
</evidence>
<dbReference type="RefSeq" id="WP_082169724.1">
    <property type="nucleotide sequence ID" value="NZ_CP012154.1"/>
</dbReference>
<comment type="cofactor">
    <cofactor evidence="1">
        <name>heme b</name>
        <dbReference type="ChEBI" id="CHEBI:60344"/>
    </cofactor>
</comment>
<dbReference type="KEGG" id="wma:WM2015_2503"/>
<dbReference type="GO" id="GO:0020037">
    <property type="term" value="F:heme binding"/>
    <property type="evidence" value="ECO:0007669"/>
    <property type="project" value="TreeGrafter"/>
</dbReference>
<dbReference type="InterPro" id="IPR016174">
    <property type="entry name" value="Di-haem_cyt_TM"/>
</dbReference>
<evidence type="ECO:0000256" key="2">
    <source>
        <dbReference type="ARBA" id="ARBA00004651"/>
    </source>
</evidence>
<evidence type="ECO:0000256" key="12">
    <source>
        <dbReference type="ARBA" id="ARBA00037975"/>
    </source>
</evidence>
<evidence type="ECO:0000313" key="13">
    <source>
        <dbReference type="EMBL" id="AKS42861.1"/>
    </source>
</evidence>
<protein>
    <submittedName>
        <fullName evidence="13">Uncharacterized protein</fullName>
    </submittedName>
</protein>
<accession>A0A0K0XZ14</accession>
<keyword evidence="8" id="KW-0249">Electron transport</keyword>
<evidence type="ECO:0000313" key="14">
    <source>
        <dbReference type="Proteomes" id="UP000066624"/>
    </source>
</evidence>
<evidence type="ECO:0000256" key="4">
    <source>
        <dbReference type="ARBA" id="ARBA00022475"/>
    </source>
</evidence>
<sequence>MNAMPLPFRNTRTRFGLIAQSLHWAVVIGLLLQFIWAWRIDEAESIRQQFALVNQHKSIGLTVFGLALIRLAWRFFDRPPAWPESMRAWERLAASLTHWALYGLILAIPLSGWAWSTAAGHSTSWFGALDLPALLPVNENLADILEELHEALAISLLGLAALHVLAALRHQFVLRDGLMRRILGVDR</sequence>
<dbReference type="InterPro" id="IPR011577">
    <property type="entry name" value="Cyt_b561_bac/Ni-Hgenase"/>
</dbReference>
<dbReference type="GO" id="GO:0022904">
    <property type="term" value="P:respiratory electron transport chain"/>
    <property type="evidence" value="ECO:0007669"/>
    <property type="project" value="InterPro"/>
</dbReference>
<dbReference type="Proteomes" id="UP000066624">
    <property type="component" value="Chromosome"/>
</dbReference>
<evidence type="ECO:0000256" key="10">
    <source>
        <dbReference type="ARBA" id="ARBA00023004"/>
    </source>
</evidence>
<organism evidence="13 14">
    <name type="scientific">Wenzhouxiangella marina</name>
    <dbReference type="NCBI Taxonomy" id="1579979"/>
    <lineage>
        <taxon>Bacteria</taxon>
        <taxon>Pseudomonadati</taxon>
        <taxon>Pseudomonadota</taxon>
        <taxon>Gammaproteobacteria</taxon>
        <taxon>Chromatiales</taxon>
        <taxon>Wenzhouxiangellaceae</taxon>
        <taxon>Wenzhouxiangella</taxon>
    </lineage>
</organism>
<evidence type="ECO:0000256" key="7">
    <source>
        <dbReference type="ARBA" id="ARBA00022723"/>
    </source>
</evidence>
<dbReference type="OrthoDB" id="9793784at2"/>
<keyword evidence="14" id="KW-1185">Reference proteome</keyword>
<name>A0A0K0XZ14_9GAMM</name>
<evidence type="ECO:0000256" key="6">
    <source>
        <dbReference type="ARBA" id="ARBA00022692"/>
    </source>
</evidence>
<keyword evidence="4" id="KW-1003">Cell membrane</keyword>
<dbReference type="Pfam" id="PF01292">
    <property type="entry name" value="Ni_hydr_CYTB"/>
    <property type="match status" value="1"/>
</dbReference>
<dbReference type="AlphaFoldDB" id="A0A0K0XZ14"/>
<keyword evidence="7" id="KW-0479">Metal-binding</keyword>
<keyword evidence="6" id="KW-0812">Transmembrane</keyword>
<reference evidence="14" key="1">
    <citation type="submission" date="2015-07" db="EMBL/GenBank/DDBJ databases">
        <authorList>
            <person name="Kim K.M."/>
        </authorList>
    </citation>
    <scope>NUCLEOTIDE SEQUENCE [LARGE SCALE GENOMIC DNA]</scope>
    <source>
        <strain evidence="14">KCTC 42284</strain>
    </source>
</reference>
<evidence type="ECO:0000256" key="8">
    <source>
        <dbReference type="ARBA" id="ARBA00022982"/>
    </source>
</evidence>
<dbReference type="PANTHER" id="PTHR30529">
    <property type="entry name" value="CYTOCHROME B561"/>
    <property type="match status" value="1"/>
</dbReference>
<comment type="subcellular location">
    <subcellularLocation>
        <location evidence="2">Cell membrane</location>
        <topology evidence="2">Multi-pass membrane protein</topology>
    </subcellularLocation>
</comment>
<dbReference type="SUPFAM" id="SSF81342">
    <property type="entry name" value="Transmembrane di-heme cytochromes"/>
    <property type="match status" value="1"/>
</dbReference>
<dbReference type="GO" id="GO:0046872">
    <property type="term" value="F:metal ion binding"/>
    <property type="evidence" value="ECO:0007669"/>
    <property type="project" value="UniProtKB-KW"/>
</dbReference>
<dbReference type="GO" id="GO:0009055">
    <property type="term" value="F:electron transfer activity"/>
    <property type="evidence" value="ECO:0007669"/>
    <property type="project" value="InterPro"/>
</dbReference>
<proteinExistence type="inferred from homology"/>
<gene>
    <name evidence="13" type="ORF">WM2015_2503</name>
</gene>
<dbReference type="EMBL" id="CP012154">
    <property type="protein sequence ID" value="AKS42861.1"/>
    <property type="molecule type" value="Genomic_DNA"/>
</dbReference>
<keyword evidence="10" id="KW-0408">Iron</keyword>
<keyword evidence="9" id="KW-1133">Transmembrane helix</keyword>
<evidence type="ECO:0000256" key="3">
    <source>
        <dbReference type="ARBA" id="ARBA00022448"/>
    </source>
</evidence>
<comment type="similarity">
    <text evidence="12">Belongs to the cytochrome b561 family.</text>
</comment>
<dbReference type="STRING" id="1579979.WM2015_2503"/>
<keyword evidence="11" id="KW-0472">Membrane</keyword>
<evidence type="ECO:0000256" key="5">
    <source>
        <dbReference type="ARBA" id="ARBA00022617"/>
    </source>
</evidence>